<dbReference type="OrthoDB" id="6217368at2"/>
<evidence type="ECO:0000313" key="2">
    <source>
        <dbReference type="Proteomes" id="UP000032427"/>
    </source>
</evidence>
<dbReference type="KEGG" id="awd:AWOD_I_0213"/>
<dbReference type="HOGENOM" id="CLU_2490932_0_0_6"/>
<sequence>MCGGNLYALFDIDLSHVDAAISRLAKGFYSVITNDNIKDKADLTRELALVFEKENMHQYAKLMMALAGSFRPDGPFIHDKLEQYTQ</sequence>
<dbReference type="PATRIC" id="fig|80852.17.peg.219"/>
<proteinExistence type="predicted"/>
<organism evidence="1 2">
    <name type="scientific">Aliivibrio wodanis</name>
    <dbReference type="NCBI Taxonomy" id="80852"/>
    <lineage>
        <taxon>Bacteria</taxon>
        <taxon>Pseudomonadati</taxon>
        <taxon>Pseudomonadota</taxon>
        <taxon>Gammaproteobacteria</taxon>
        <taxon>Vibrionales</taxon>
        <taxon>Vibrionaceae</taxon>
        <taxon>Aliivibrio</taxon>
    </lineage>
</organism>
<evidence type="ECO:0000313" key="1">
    <source>
        <dbReference type="EMBL" id="CED70308.1"/>
    </source>
</evidence>
<accession>A0A090IM43</accession>
<dbReference type="Proteomes" id="UP000032427">
    <property type="component" value="Chromosome 1"/>
</dbReference>
<dbReference type="STRING" id="80852.AWOD_I_0213"/>
<dbReference type="GeneID" id="28539742"/>
<keyword evidence="2" id="KW-1185">Reference proteome</keyword>
<protein>
    <submittedName>
        <fullName evidence="1">Uncharacterized protein</fullName>
    </submittedName>
</protein>
<dbReference type="EMBL" id="LN554846">
    <property type="protein sequence ID" value="CED70308.1"/>
    <property type="molecule type" value="Genomic_DNA"/>
</dbReference>
<dbReference type="AlphaFoldDB" id="A0A090IM43"/>
<gene>
    <name evidence="1" type="ORF">AWOD_I_0213</name>
</gene>
<reference evidence="2" key="1">
    <citation type="submission" date="2014-09" db="EMBL/GenBank/DDBJ databases">
        <authorList>
            <person name="Hjerde E."/>
        </authorList>
    </citation>
    <scope>NUCLEOTIDE SEQUENCE [LARGE SCALE GENOMIC DNA]</scope>
    <source>
        <strain evidence="2">06/09/139</strain>
    </source>
</reference>
<name>A0A090IM43_9GAMM</name>